<proteinExistence type="predicted"/>
<comment type="caution">
    <text evidence="1">The sequence shown here is derived from an EMBL/GenBank/DDBJ whole genome shotgun (WGS) entry which is preliminary data.</text>
</comment>
<dbReference type="EMBL" id="CM023473">
    <property type="protein sequence ID" value="KAH7955042.1"/>
    <property type="molecule type" value="Genomic_DNA"/>
</dbReference>
<reference evidence="1" key="1">
    <citation type="submission" date="2020-05" db="EMBL/GenBank/DDBJ databases">
        <title>Large-scale comparative analyses of tick genomes elucidate their genetic diversity and vector capacities.</title>
        <authorList>
            <person name="Jia N."/>
            <person name="Wang J."/>
            <person name="Shi W."/>
            <person name="Du L."/>
            <person name="Sun Y."/>
            <person name="Zhan W."/>
            <person name="Jiang J."/>
            <person name="Wang Q."/>
            <person name="Zhang B."/>
            <person name="Ji P."/>
            <person name="Sakyi L.B."/>
            <person name="Cui X."/>
            <person name="Yuan T."/>
            <person name="Jiang B."/>
            <person name="Yang W."/>
            <person name="Lam T.T.-Y."/>
            <person name="Chang Q."/>
            <person name="Ding S."/>
            <person name="Wang X."/>
            <person name="Zhu J."/>
            <person name="Ruan X."/>
            <person name="Zhao L."/>
            <person name="Wei J."/>
            <person name="Que T."/>
            <person name="Du C."/>
            <person name="Cheng J."/>
            <person name="Dai P."/>
            <person name="Han X."/>
            <person name="Huang E."/>
            <person name="Gao Y."/>
            <person name="Liu J."/>
            <person name="Shao H."/>
            <person name="Ye R."/>
            <person name="Li L."/>
            <person name="Wei W."/>
            <person name="Wang X."/>
            <person name="Wang C."/>
            <person name="Yang T."/>
            <person name="Huo Q."/>
            <person name="Li W."/>
            <person name="Guo W."/>
            <person name="Chen H."/>
            <person name="Zhou L."/>
            <person name="Ni X."/>
            <person name="Tian J."/>
            <person name="Zhou Y."/>
            <person name="Sheng Y."/>
            <person name="Liu T."/>
            <person name="Pan Y."/>
            <person name="Xia L."/>
            <person name="Li J."/>
            <person name="Zhao F."/>
            <person name="Cao W."/>
        </authorList>
    </citation>
    <scope>NUCLEOTIDE SEQUENCE</scope>
    <source>
        <strain evidence="1">Dsil-2018</strain>
    </source>
</reference>
<sequence>MAPGFICWPSCSVTPCVPLRPTQRFHRLSSQHGGYQAEAVFQLKLSWTDYIPAKAQVWSVAIMASSSSSSSDTASSGQSRARLQPINGYERTAEKIFKEVLETRQKTATGDWEVPKLFLVERVMDYHKSPHWERDILKLLKLVESKEDRKARIKRPLGSRTIVKNTPFMCKMLWQVKHLVKVSPITFPDGEPTEAITGTHLSRDGVFRIVHSLQVSEQQLLEPARHTKRKFDGKEIAKVLHRQWNNGLS</sequence>
<name>A0ACB8D1A4_DERSI</name>
<evidence type="ECO:0000313" key="2">
    <source>
        <dbReference type="Proteomes" id="UP000821865"/>
    </source>
</evidence>
<dbReference type="Proteomes" id="UP000821865">
    <property type="component" value="Chromosome 4"/>
</dbReference>
<evidence type="ECO:0000313" key="1">
    <source>
        <dbReference type="EMBL" id="KAH7955042.1"/>
    </source>
</evidence>
<keyword evidence="2" id="KW-1185">Reference proteome</keyword>
<gene>
    <name evidence="1" type="ORF">HPB49_024239</name>
</gene>
<accession>A0ACB8D1A4</accession>
<organism evidence="1 2">
    <name type="scientific">Dermacentor silvarum</name>
    <name type="common">Tick</name>
    <dbReference type="NCBI Taxonomy" id="543639"/>
    <lineage>
        <taxon>Eukaryota</taxon>
        <taxon>Metazoa</taxon>
        <taxon>Ecdysozoa</taxon>
        <taxon>Arthropoda</taxon>
        <taxon>Chelicerata</taxon>
        <taxon>Arachnida</taxon>
        <taxon>Acari</taxon>
        <taxon>Parasitiformes</taxon>
        <taxon>Ixodida</taxon>
        <taxon>Ixodoidea</taxon>
        <taxon>Ixodidae</taxon>
        <taxon>Rhipicephalinae</taxon>
        <taxon>Dermacentor</taxon>
    </lineage>
</organism>
<protein>
    <submittedName>
        <fullName evidence="1">Uncharacterized protein</fullName>
    </submittedName>
</protein>